<keyword evidence="1" id="KW-0812">Transmembrane</keyword>
<evidence type="ECO:0000256" key="1">
    <source>
        <dbReference type="SAM" id="Phobius"/>
    </source>
</evidence>
<dbReference type="OrthoDB" id="1523552at2"/>
<sequence length="261" mass="29062">MPAILQRRVSPTAPWARRLGAFSVVLFLTSALSHRFRLLETVPFLWLLGLCFLLAVAGLLVSALAFSQMWKRGVGGLSEAAVGALLSLLLLVPYGVSAYHYFTKPPLADISTDPTRPPPLQFAMSARLPPMNPVTSAAQETISLQRRAYEGLSGRLYEQPRENVVENVLRLMRDRGWQIVSPARRAETEDGENIVLNAVAYSYLLGFPSDVSVRIEDRGESTYVDMRSASRYGRHDLGENATRIERFMRDLDARMQAPADP</sequence>
<dbReference type="AlphaFoldDB" id="Q11KA1"/>
<dbReference type="InterPro" id="IPR010865">
    <property type="entry name" value="DUF1499"/>
</dbReference>
<accession>Q11KA1</accession>
<gene>
    <name evidence="2" type="ordered locus">Meso_0774</name>
</gene>
<name>Q11KA1_CHESB</name>
<dbReference type="eggNOG" id="COG4446">
    <property type="taxonomic scope" value="Bacteria"/>
</dbReference>
<protein>
    <recommendedName>
        <fullName evidence="3">DUF1499 domain-containing protein</fullName>
    </recommendedName>
</protein>
<dbReference type="EMBL" id="CP000390">
    <property type="protein sequence ID" value="ABG62174.1"/>
    <property type="molecule type" value="Genomic_DNA"/>
</dbReference>
<feature type="transmembrane region" description="Helical" evidence="1">
    <location>
        <begin position="43"/>
        <end position="66"/>
    </location>
</feature>
<dbReference type="STRING" id="266779.Meso_0774"/>
<dbReference type="KEGG" id="mes:Meso_0774"/>
<keyword evidence="1" id="KW-0472">Membrane</keyword>
<keyword evidence="1" id="KW-1133">Transmembrane helix</keyword>
<feature type="transmembrane region" description="Helical" evidence="1">
    <location>
        <begin position="78"/>
        <end position="102"/>
    </location>
</feature>
<proteinExistence type="predicted"/>
<organism evidence="2">
    <name type="scientific">Chelativorans sp. (strain BNC1)</name>
    <dbReference type="NCBI Taxonomy" id="266779"/>
    <lineage>
        <taxon>Bacteria</taxon>
        <taxon>Pseudomonadati</taxon>
        <taxon>Pseudomonadota</taxon>
        <taxon>Alphaproteobacteria</taxon>
        <taxon>Hyphomicrobiales</taxon>
        <taxon>Phyllobacteriaceae</taxon>
        <taxon>Chelativorans</taxon>
    </lineage>
</organism>
<dbReference type="Pfam" id="PF07386">
    <property type="entry name" value="DUF1499"/>
    <property type="match status" value="1"/>
</dbReference>
<dbReference type="HOGENOM" id="CLU_068029_0_0_5"/>
<evidence type="ECO:0008006" key="3">
    <source>
        <dbReference type="Google" id="ProtNLM"/>
    </source>
</evidence>
<evidence type="ECO:0000313" key="2">
    <source>
        <dbReference type="EMBL" id="ABG62174.1"/>
    </source>
</evidence>
<reference evidence="2" key="1">
    <citation type="submission" date="2006-06" db="EMBL/GenBank/DDBJ databases">
        <title>Complete sequence of chromosome of Chelativorans sp. BNC1.</title>
        <authorList>
            <consortium name="US DOE Joint Genome Institute"/>
            <person name="Copeland A."/>
            <person name="Lucas S."/>
            <person name="Lapidus A."/>
            <person name="Barry K."/>
            <person name="Detter J.C."/>
            <person name="Glavina del Rio T."/>
            <person name="Hammon N."/>
            <person name="Israni S."/>
            <person name="Dalin E."/>
            <person name="Tice H."/>
            <person name="Pitluck S."/>
            <person name="Chertkov O."/>
            <person name="Brettin T."/>
            <person name="Bruce D."/>
            <person name="Han C."/>
            <person name="Tapia R."/>
            <person name="Gilna P."/>
            <person name="Schmutz J."/>
            <person name="Larimer F."/>
            <person name="Land M."/>
            <person name="Hauser L."/>
            <person name="Kyrpides N."/>
            <person name="Mikhailova N."/>
            <person name="Richardson P."/>
        </authorList>
    </citation>
    <scope>NUCLEOTIDE SEQUENCE</scope>
    <source>
        <strain evidence="2">BNC1</strain>
    </source>
</reference>